<keyword evidence="1" id="KW-0472">Membrane</keyword>
<dbReference type="PROSITE" id="PS51257">
    <property type="entry name" value="PROKAR_LIPOPROTEIN"/>
    <property type="match status" value="1"/>
</dbReference>
<dbReference type="AlphaFoldDB" id="A0A9W4KV89"/>
<dbReference type="EMBL" id="CAKKMG010000006">
    <property type="protein sequence ID" value="CAH0155318.1"/>
    <property type="molecule type" value="Genomic_DNA"/>
</dbReference>
<evidence type="ECO:0000313" key="3">
    <source>
        <dbReference type="Proteomes" id="UP000789326"/>
    </source>
</evidence>
<proteinExistence type="predicted"/>
<feature type="transmembrane region" description="Helical" evidence="1">
    <location>
        <begin position="106"/>
        <end position="127"/>
    </location>
</feature>
<feature type="transmembrane region" description="Helical" evidence="1">
    <location>
        <begin position="7"/>
        <end position="27"/>
    </location>
</feature>
<protein>
    <submittedName>
        <fullName evidence="2">Uncharacterized protein</fullName>
    </submittedName>
</protein>
<evidence type="ECO:0000313" key="2">
    <source>
        <dbReference type="EMBL" id="CAH0155318.1"/>
    </source>
</evidence>
<feature type="transmembrane region" description="Helical" evidence="1">
    <location>
        <begin position="77"/>
        <end position="100"/>
    </location>
</feature>
<feature type="transmembrane region" description="Helical" evidence="1">
    <location>
        <begin position="33"/>
        <end position="56"/>
    </location>
</feature>
<keyword evidence="1" id="KW-0812">Transmembrane</keyword>
<sequence length="132" mass="15169">MRLKKWMILVGYMCSFLGFGYSCYSIFVDETGSNFWVLWGIASLVMGYQVIIFLVEKKNDKWNSSYVVADQRVFRKILVSLSISYVFILIFLLIGTIGFYNDSISGYNILVGAIISSLLVFMISQIVQRFVH</sequence>
<evidence type="ECO:0000256" key="1">
    <source>
        <dbReference type="SAM" id="Phobius"/>
    </source>
</evidence>
<name>A0A9W4KV89_9BACI</name>
<accession>A0A9W4KV89</accession>
<dbReference type="RefSeq" id="WP_230300831.1">
    <property type="nucleotide sequence ID" value="NZ_CAKKMG010000006.1"/>
</dbReference>
<reference evidence="2" key="1">
    <citation type="submission" date="2021-11" db="EMBL/GenBank/DDBJ databases">
        <authorList>
            <person name="Bulgarelli D."/>
        </authorList>
    </citation>
    <scope>NUCLEOTIDE SEQUENCE</scope>
    <source>
        <strain evidence="2">Bi133</strain>
    </source>
</reference>
<dbReference type="Proteomes" id="UP000789326">
    <property type="component" value="Unassembled WGS sequence"/>
</dbReference>
<keyword evidence="1" id="KW-1133">Transmembrane helix</keyword>
<comment type="caution">
    <text evidence="2">The sequence shown here is derived from an EMBL/GenBank/DDBJ whole genome shotgun (WGS) entry which is preliminary data.</text>
</comment>
<organism evidence="2 3">
    <name type="scientific">Peribacillus simplex</name>
    <dbReference type="NCBI Taxonomy" id="1478"/>
    <lineage>
        <taxon>Bacteria</taxon>
        <taxon>Bacillati</taxon>
        <taxon>Bacillota</taxon>
        <taxon>Bacilli</taxon>
        <taxon>Bacillales</taxon>
        <taxon>Bacillaceae</taxon>
        <taxon>Peribacillus</taxon>
    </lineage>
</organism>
<gene>
    <name evidence="2" type="ORF">SRABI133_00812</name>
</gene>